<keyword evidence="3 7" id="KW-0812">Transmembrane</keyword>
<evidence type="ECO:0000256" key="5">
    <source>
        <dbReference type="ARBA" id="ARBA00023136"/>
    </source>
</evidence>
<dbReference type="KEGG" id="tpp:TPASS_1037"/>
<feature type="transmembrane region" description="Helical" evidence="7">
    <location>
        <begin position="103"/>
        <end position="121"/>
    </location>
</feature>
<dbReference type="RefSeq" id="WP_010882481.1">
    <property type="nucleotide sequence ID" value="NC_010741.1"/>
</dbReference>
<dbReference type="GO" id="GO:0016020">
    <property type="term" value="C:membrane"/>
    <property type="evidence" value="ECO:0007669"/>
    <property type="project" value="InterPro"/>
</dbReference>
<sequence>MEKIVNADGSDAICPASAACAKSIRSYQESYSLGEEIANAVTHGIGVGLSIVALVLLVVRAVHYTPADLTARYVVGFSVFGSSLIVLYLCSTLYHALPRGAKYVFGVIDHCCIYVLIAGTYTASCLTTLYGAIGWTVFGVIWGLACSGSVIYSVFGHRVRWLSLVMYIAMGWLVVFVAKPLRERLPEISFLFLVLGGVLYTVGCVFYALKRIKWTHTIWHMFVIGGSVMHFFSLYLSF</sequence>
<dbReference type="PATRIC" id="fig|455434.6.peg.1028"/>
<keyword evidence="6" id="KW-0479">Metal-binding</keyword>
<feature type="transmembrane region" description="Helical" evidence="7">
    <location>
        <begin position="161"/>
        <end position="178"/>
    </location>
</feature>
<comment type="subcellular location">
    <subcellularLocation>
        <location evidence="1">Endomembrane system</location>
        <topology evidence="1">Multi-pass membrane protein</topology>
    </subcellularLocation>
</comment>
<gene>
    <name evidence="8" type="primary">hlyIII</name>
    <name evidence="8" type="ordered locus">TPASS_1037</name>
</gene>
<feature type="transmembrane region" description="Helical" evidence="7">
    <location>
        <begin position="40"/>
        <end position="62"/>
    </location>
</feature>
<feature type="transmembrane region" description="Helical" evidence="7">
    <location>
        <begin position="74"/>
        <end position="97"/>
    </location>
</feature>
<keyword evidence="5 7" id="KW-0472">Membrane</keyword>
<organism evidence="8 9">
    <name type="scientific">Treponema pallidum subsp. pallidum (strain SS14)</name>
    <dbReference type="NCBI Taxonomy" id="455434"/>
    <lineage>
        <taxon>Bacteria</taxon>
        <taxon>Pseudomonadati</taxon>
        <taxon>Spirochaetota</taxon>
        <taxon>Spirochaetia</taxon>
        <taxon>Spirochaetales</taxon>
        <taxon>Treponemataceae</taxon>
        <taxon>Treponema</taxon>
    </lineage>
</organism>
<evidence type="ECO:0000256" key="3">
    <source>
        <dbReference type="ARBA" id="ARBA00022692"/>
    </source>
</evidence>
<dbReference type="InterPro" id="IPR005744">
    <property type="entry name" value="Hy-lIII"/>
</dbReference>
<feature type="binding site" evidence="6">
    <location>
        <position position="216"/>
    </location>
    <ligand>
        <name>Zn(2+)</name>
        <dbReference type="ChEBI" id="CHEBI:29105"/>
    </ligand>
</feature>
<dbReference type="Pfam" id="PF03006">
    <property type="entry name" value="HlyIII"/>
    <property type="match status" value="1"/>
</dbReference>
<reference evidence="8 9" key="1">
    <citation type="journal article" date="2008" name="BMC Microbiol.">
        <title>Complete genome sequence of Treponema pallidum ssp. pallidum strain SS14 determined with oligonucleotide arrays.</title>
        <authorList>
            <person name="Matejkova P."/>
            <person name="Strouhal M."/>
            <person name="Smajs D."/>
            <person name="Norris S.J."/>
            <person name="Palzkill T."/>
            <person name="Petrosino J.F."/>
            <person name="Sodergren E."/>
            <person name="Norton J.E."/>
            <person name="Singh J."/>
            <person name="Richmond T.A."/>
            <person name="Molla M.N."/>
            <person name="Albert T.J."/>
            <person name="Weinstock G.M."/>
        </authorList>
    </citation>
    <scope>NUCLEOTIDE SEQUENCE [LARGE SCALE GENOMIC DNA]</scope>
    <source>
        <strain evidence="8 9">SS14</strain>
    </source>
</reference>
<proteinExistence type="inferred from homology"/>
<dbReference type="SMR" id="A0A0H3BM22"/>
<dbReference type="PANTHER" id="PTHR20855">
    <property type="entry name" value="ADIPOR/PROGESTIN RECEPTOR-RELATED"/>
    <property type="match status" value="1"/>
</dbReference>
<dbReference type="NCBIfam" id="TIGR01065">
    <property type="entry name" value="hlyIII"/>
    <property type="match status" value="1"/>
</dbReference>
<dbReference type="GeneID" id="93876783"/>
<dbReference type="GO" id="GO:0012505">
    <property type="term" value="C:endomembrane system"/>
    <property type="evidence" value="ECO:0007669"/>
    <property type="project" value="UniProtKB-SubCell"/>
</dbReference>
<dbReference type="GO" id="GO:0046872">
    <property type="term" value="F:metal ion binding"/>
    <property type="evidence" value="ECO:0007669"/>
    <property type="project" value="UniProtKB-KW"/>
</dbReference>
<dbReference type="InterPro" id="IPR004254">
    <property type="entry name" value="AdipoR/HlyIII-related"/>
</dbReference>
<feature type="transmembrane region" description="Helical" evidence="7">
    <location>
        <begin position="218"/>
        <end position="236"/>
    </location>
</feature>
<evidence type="ECO:0000256" key="1">
    <source>
        <dbReference type="ARBA" id="ARBA00004127"/>
    </source>
</evidence>
<dbReference type="GO" id="GO:0140911">
    <property type="term" value="F:pore-forming activity"/>
    <property type="evidence" value="ECO:0007669"/>
    <property type="project" value="InterPro"/>
</dbReference>
<comment type="similarity">
    <text evidence="2">Belongs to the UPF0073 (Hly-III) family.</text>
</comment>
<dbReference type="AlphaFoldDB" id="A0A0H3BM22"/>
<evidence type="ECO:0000256" key="6">
    <source>
        <dbReference type="PIRSR" id="PIRSR604254-1"/>
    </source>
</evidence>
<dbReference type="EMBL" id="CP000805">
    <property type="protein sequence ID" value="ACD71453.1"/>
    <property type="molecule type" value="Genomic_DNA"/>
</dbReference>
<evidence type="ECO:0000313" key="8">
    <source>
        <dbReference type="EMBL" id="ACD71453.1"/>
    </source>
</evidence>
<dbReference type="Proteomes" id="UP000001202">
    <property type="component" value="Chromosome"/>
</dbReference>
<name>A0A0H3BM22_TREPS</name>
<accession>A0A0H3BM22</accession>
<protein>
    <submittedName>
        <fullName evidence="8">Hemolysin III</fullName>
    </submittedName>
</protein>
<evidence type="ECO:0000256" key="4">
    <source>
        <dbReference type="ARBA" id="ARBA00022989"/>
    </source>
</evidence>
<feature type="transmembrane region" description="Helical" evidence="7">
    <location>
        <begin position="133"/>
        <end position="155"/>
    </location>
</feature>
<feature type="transmembrane region" description="Helical" evidence="7">
    <location>
        <begin position="190"/>
        <end position="212"/>
    </location>
</feature>
<feature type="binding site" evidence="6">
    <location>
        <position position="220"/>
    </location>
    <ligand>
        <name>Zn(2+)</name>
        <dbReference type="ChEBI" id="CHEBI:29105"/>
    </ligand>
</feature>
<feature type="binding site" evidence="6">
    <location>
        <position position="95"/>
    </location>
    <ligand>
        <name>Zn(2+)</name>
        <dbReference type="ChEBI" id="CHEBI:29105"/>
    </ligand>
</feature>
<evidence type="ECO:0000313" key="9">
    <source>
        <dbReference type="Proteomes" id="UP000001202"/>
    </source>
</evidence>
<keyword evidence="4 7" id="KW-1133">Transmembrane helix</keyword>
<dbReference type="PANTHER" id="PTHR20855:SF129">
    <property type="entry name" value="HEMOLYSIN-3 HOMOLOG"/>
    <property type="match status" value="1"/>
</dbReference>
<evidence type="ECO:0000256" key="2">
    <source>
        <dbReference type="ARBA" id="ARBA00008488"/>
    </source>
</evidence>
<evidence type="ECO:0000256" key="7">
    <source>
        <dbReference type="SAM" id="Phobius"/>
    </source>
</evidence>
<keyword evidence="6" id="KW-0862">Zinc</keyword>